<feature type="compositionally biased region" description="Acidic residues" evidence="1">
    <location>
        <begin position="1"/>
        <end position="17"/>
    </location>
</feature>
<dbReference type="RefSeq" id="WP_253754730.1">
    <property type="nucleotide sequence ID" value="NZ_JAMZDZ010000001.1"/>
</dbReference>
<reference evidence="3" key="1">
    <citation type="journal article" date="2019" name="Int. J. Syst. Evol. Microbiol.">
        <title>The Global Catalogue of Microorganisms (GCM) 10K type strain sequencing project: providing services to taxonomists for standard genome sequencing and annotation.</title>
        <authorList>
            <consortium name="The Broad Institute Genomics Platform"/>
            <consortium name="The Broad Institute Genome Sequencing Center for Infectious Disease"/>
            <person name="Wu L."/>
            <person name="Ma J."/>
        </authorList>
    </citation>
    <scope>NUCLEOTIDE SEQUENCE [LARGE SCALE GENOMIC DNA]</scope>
    <source>
        <strain evidence="3">CGMCC 4.7289</strain>
    </source>
</reference>
<sequence>MREELPENEATEPDQDPDAGLTRAERRAKGKKGGQAQQAHGKPHFVPKNSQGQAQRIWSNRRAG</sequence>
<organism evidence="2 3">
    <name type="scientific">Hamadaea flava</name>
    <dbReference type="NCBI Taxonomy" id="1742688"/>
    <lineage>
        <taxon>Bacteria</taxon>
        <taxon>Bacillati</taxon>
        <taxon>Actinomycetota</taxon>
        <taxon>Actinomycetes</taxon>
        <taxon>Micromonosporales</taxon>
        <taxon>Micromonosporaceae</taxon>
        <taxon>Hamadaea</taxon>
    </lineage>
</organism>
<feature type="compositionally biased region" description="Polar residues" evidence="1">
    <location>
        <begin position="48"/>
        <end position="58"/>
    </location>
</feature>
<dbReference type="EMBL" id="JBHSAY010000006">
    <property type="protein sequence ID" value="MFC4131313.1"/>
    <property type="molecule type" value="Genomic_DNA"/>
</dbReference>
<keyword evidence="3" id="KW-1185">Reference proteome</keyword>
<evidence type="ECO:0000256" key="1">
    <source>
        <dbReference type="SAM" id="MobiDB-lite"/>
    </source>
</evidence>
<evidence type="ECO:0000313" key="2">
    <source>
        <dbReference type="EMBL" id="MFC4131313.1"/>
    </source>
</evidence>
<accession>A0ABV8LM02</accession>
<protein>
    <submittedName>
        <fullName evidence="2">Uncharacterized protein</fullName>
    </submittedName>
</protein>
<name>A0ABV8LM02_9ACTN</name>
<evidence type="ECO:0000313" key="3">
    <source>
        <dbReference type="Proteomes" id="UP001595816"/>
    </source>
</evidence>
<feature type="region of interest" description="Disordered" evidence="1">
    <location>
        <begin position="1"/>
        <end position="64"/>
    </location>
</feature>
<proteinExistence type="predicted"/>
<dbReference type="Proteomes" id="UP001595816">
    <property type="component" value="Unassembled WGS sequence"/>
</dbReference>
<gene>
    <name evidence="2" type="ORF">ACFOZ4_11935</name>
</gene>
<comment type="caution">
    <text evidence="2">The sequence shown here is derived from an EMBL/GenBank/DDBJ whole genome shotgun (WGS) entry which is preliminary data.</text>
</comment>